<feature type="region of interest" description="Disordered" evidence="1">
    <location>
        <begin position="1279"/>
        <end position="1304"/>
    </location>
</feature>
<protein>
    <submittedName>
        <fullName evidence="2">Uncharacterized protein</fullName>
    </submittedName>
</protein>
<dbReference type="STRING" id="610380.E2BZ04"/>
<feature type="region of interest" description="Disordered" evidence="1">
    <location>
        <begin position="1551"/>
        <end position="1571"/>
    </location>
</feature>
<feature type="compositionally biased region" description="Basic residues" evidence="1">
    <location>
        <begin position="1056"/>
        <end position="1067"/>
    </location>
</feature>
<feature type="region of interest" description="Disordered" evidence="1">
    <location>
        <begin position="1346"/>
        <end position="1385"/>
    </location>
</feature>
<dbReference type="Proteomes" id="UP000008237">
    <property type="component" value="Unassembled WGS sequence"/>
</dbReference>
<dbReference type="OrthoDB" id="6256716at2759"/>
<feature type="region of interest" description="Disordered" evidence="1">
    <location>
        <begin position="839"/>
        <end position="866"/>
    </location>
</feature>
<dbReference type="OMA" id="FCERSNG"/>
<proteinExistence type="predicted"/>
<feature type="region of interest" description="Disordered" evidence="1">
    <location>
        <begin position="1229"/>
        <end position="1262"/>
    </location>
</feature>
<feature type="compositionally biased region" description="Polar residues" evidence="1">
    <location>
        <begin position="1229"/>
        <end position="1242"/>
    </location>
</feature>
<keyword evidence="3" id="KW-1185">Reference proteome</keyword>
<evidence type="ECO:0000256" key="1">
    <source>
        <dbReference type="SAM" id="MobiDB-lite"/>
    </source>
</evidence>
<gene>
    <name evidence="2" type="ORF">EAI_15043</name>
</gene>
<feature type="compositionally biased region" description="Basic and acidic residues" evidence="1">
    <location>
        <begin position="839"/>
        <end position="863"/>
    </location>
</feature>
<reference evidence="2 3" key="1">
    <citation type="journal article" date="2010" name="Science">
        <title>Genomic comparison of the ants Camponotus floridanus and Harpegnathos saltator.</title>
        <authorList>
            <person name="Bonasio R."/>
            <person name="Zhang G."/>
            <person name="Ye C."/>
            <person name="Mutti N.S."/>
            <person name="Fang X."/>
            <person name="Qin N."/>
            <person name="Donahue G."/>
            <person name="Yang P."/>
            <person name="Li Q."/>
            <person name="Li C."/>
            <person name="Zhang P."/>
            <person name="Huang Z."/>
            <person name="Berger S.L."/>
            <person name="Reinberg D."/>
            <person name="Wang J."/>
            <person name="Liebig J."/>
        </authorList>
    </citation>
    <scope>NUCLEOTIDE SEQUENCE [LARGE SCALE GENOMIC DNA]</scope>
    <source>
        <strain evidence="2 3">R22 G/1</strain>
    </source>
</reference>
<feature type="compositionally biased region" description="Polar residues" evidence="1">
    <location>
        <begin position="1040"/>
        <end position="1055"/>
    </location>
</feature>
<feature type="compositionally biased region" description="Basic and acidic residues" evidence="1">
    <location>
        <begin position="1013"/>
        <end position="1039"/>
    </location>
</feature>
<dbReference type="EMBL" id="GL451538">
    <property type="protein sequence ID" value="EFN79076.1"/>
    <property type="molecule type" value="Genomic_DNA"/>
</dbReference>
<evidence type="ECO:0000313" key="3">
    <source>
        <dbReference type="Proteomes" id="UP000008237"/>
    </source>
</evidence>
<accession>E2BZ04</accession>
<organism evidence="3">
    <name type="scientific">Harpegnathos saltator</name>
    <name type="common">Jerdon's jumping ant</name>
    <dbReference type="NCBI Taxonomy" id="610380"/>
    <lineage>
        <taxon>Eukaryota</taxon>
        <taxon>Metazoa</taxon>
        <taxon>Ecdysozoa</taxon>
        <taxon>Arthropoda</taxon>
        <taxon>Hexapoda</taxon>
        <taxon>Insecta</taxon>
        <taxon>Pterygota</taxon>
        <taxon>Neoptera</taxon>
        <taxon>Endopterygota</taxon>
        <taxon>Hymenoptera</taxon>
        <taxon>Apocrita</taxon>
        <taxon>Aculeata</taxon>
        <taxon>Formicoidea</taxon>
        <taxon>Formicidae</taxon>
        <taxon>Ponerinae</taxon>
        <taxon>Ponerini</taxon>
        <taxon>Harpegnathos</taxon>
    </lineage>
</organism>
<feature type="compositionally biased region" description="Polar residues" evidence="1">
    <location>
        <begin position="977"/>
        <end position="1012"/>
    </location>
</feature>
<feature type="compositionally biased region" description="Basic and acidic residues" evidence="1">
    <location>
        <begin position="918"/>
        <end position="956"/>
    </location>
</feature>
<dbReference type="InParanoid" id="E2BZ04"/>
<name>E2BZ04_HARSA</name>
<sequence>MFAILKFQQRTDAAAFSHAFVLTIKISEEQPLFDLKYPIVKEANASAAFENINNITGMDEKATETVTHATDKMPPRRTRIYSDKRINLMFKHNQNALNDASEASTNSTLRDNITEKAINFCERSNRKVKSTTTTEEGLTDKCSTETDIDEKATKSVTHTTDKMPSRRTRFYSDKRISQMCKQNQNALNNALQTPTNSTLQDNITEKSTNFCERSNGRVKSMITTEEDFTNKCSTEIDIDEKATKSVTHTTDKMPPRRTRFYSDKRISQMCKQNQNALNNALQTPTNSTLQDNITEKSTNFCERSNGRVKSTTTTEEDFTDKRSIETDINERAAKSVTHSTDKMPPRKTRIYADKRISQMFKQNQNALNNALQTPTNSTLQDNITEKSTNFCERSNGRVKSTTTTEEDFTDKRSIETDINERAAKSVTHSTDKMPPRKTRIYADKRISQMFKQNQNALNNALQTPTNSTLQDNITEKSTNFCERSNGRVKSTTTTEEDFTDKRSIETDINERAAKSVTHSTDKMPPRKTRIYADKRISQMFKQNQNALNNALQTPTNSTLQDNITEKSTNFCERSNGRVKSMITTEEDFTNKCSTEIDIDEKATKSVTHTTDKMPPRRTRFYSDKRISQMCKQNQNALNNALQTPTNSTLQDNITEKSTNFCERSNGRVKSTTTTEEDFTDKRSIETDINERAAKSVTHSTDKMPPRKTRIYADKRISQMFKQNQNALNNASETPTDSALQDNITEKSDNFCERLNERIKSTTTTEEGLIDQHSTESDIDEKIAKSMTHTTDKMPLRKRTRTYADKRISLMFKQNQNASNDASKFRDSICVDKLRNSSSRKSEKDIVHENAQENAVAHRRDQSRTAKKKNVIQVERTDGTNEDTKRVEMQKGQVAQKMQKHQVFPPAKPSFPTTVITKNDVELLNKRNSNEDSMRKERVDKNNSADETNKSIVDSRRASHRYCTQKNTDNTKPDRLNARSTTSSPVSNEWMQKSSQRGTSEAKNSNENFASTVETEKVNEESTRKQQRSEAADESSDKRCSTSTRPVNDRVQNSTHNKSHNRARKQRSREREKKISVLDEKVLRSSNITDLVMEGLMFTIRQDEDSMAVIEQKTKLEVDEVLENSEKVETEAGEKCLLNSSLLRLENLITMIEPPRDKDEQHKINHNMIGNSSYSSALNVGNVAYHLDDVDYINRTTGKLGIPNYERQNTVDQSKSRGFCWQQQRAYSNVASNDSYSTTTSRNATERNEQSMEWEDGSRKEDEECTQHYDDVELINEEEGKERKNIGDEKEVQDVEIQNEEDEEEDIVPEVFRSTVFPVDKNADPLDTDLLMDDMNVEETGKSTTFMKKHDVSPPQFRLPSDSNEMSASGTVKTSKKKPKSSKWETNVPRVISNTAITVEEIPLALQKILRHTRKFPPAPTAKETSSAAHDDKEETQDTTSADNTAFAIGAPSDQVSLLQSHWQQQQQIHSDIANNDNYLASKNAMENEEQLMEWEVDVCKLDEENIHQNLSSEKNCDLDVDTKDEFIEVVDNSDDEETKNKDQDIKIDVEDTTDYNGGMGSRKRKTQETHSTSQVTTLSEMRTRHSSSRKLQDITEDFYHDLHVHNKNNATQQRCLRQRLRSLNSPEDIKTGNVRIEMLKFIQDMTEGAKVVLRRLNIDKKSSLS</sequence>
<feature type="compositionally biased region" description="Basic and acidic residues" evidence="1">
    <location>
        <begin position="1279"/>
        <end position="1292"/>
    </location>
</feature>
<feature type="compositionally biased region" description="Polar residues" evidence="1">
    <location>
        <begin position="1360"/>
        <end position="1371"/>
    </location>
</feature>
<feature type="compositionally biased region" description="Basic and acidic residues" evidence="1">
    <location>
        <begin position="1243"/>
        <end position="1262"/>
    </location>
</feature>
<feature type="region of interest" description="Disordered" evidence="1">
    <location>
        <begin position="1412"/>
        <end position="1442"/>
    </location>
</feature>
<feature type="region of interest" description="Disordered" evidence="1">
    <location>
        <begin position="897"/>
        <end position="1073"/>
    </location>
</feature>
<evidence type="ECO:0000313" key="2">
    <source>
        <dbReference type="EMBL" id="EFN79076.1"/>
    </source>
</evidence>